<dbReference type="AlphaFoldDB" id="A0A365TK61"/>
<dbReference type="InterPro" id="IPR046373">
    <property type="entry name" value="Acyl-CoA_Oxase/DH_mid-dom_sf"/>
</dbReference>
<evidence type="ECO:0000259" key="9">
    <source>
        <dbReference type="Pfam" id="PF00441"/>
    </source>
</evidence>
<sequence>MDEETTELFHAMIKRCLSQEVAPYYDNWEAAGEIPRSLWHALGDAGLLGIDLDEKHGGAGADIAITQLALEEMSRQGFGGLASAYNIHANIVMPYVQNLGSSAQQAQWLPAMSRGETLAAIAMTEPHAGSDLASMKTRAKRTTNGWELSGSKTFITNGQFADLVIVCAKTDPSAGAKGVSLFLVDTHLAGFSRGKPIQKIGQHASDTAELSFDQMQLPNEALLGEEGAGFRYLMQELPRERLGVGAQALGAVEGAMALTLAYVQQRQAFGQRVADFQNTRFTLAEIKAQLDVARAYFEHCVEKYRQGTMNSTDAAILKLQLSELQCRAVDRCLQLFGGYGYTHEYPISRFYLDARVQTIYAGSSEIMKEVVARSLLGKVA</sequence>
<dbReference type="InterPro" id="IPR009100">
    <property type="entry name" value="AcylCoA_DH/oxidase_NM_dom_sf"/>
</dbReference>
<dbReference type="InterPro" id="IPR037069">
    <property type="entry name" value="AcylCoA_DH/ox_N_sf"/>
</dbReference>
<comment type="pathway">
    <text evidence="2">Amino-acid degradation; L-valine degradation.</text>
</comment>
<dbReference type="Pfam" id="PF00441">
    <property type="entry name" value="Acyl-CoA_dh_1"/>
    <property type="match status" value="1"/>
</dbReference>
<evidence type="ECO:0000259" key="11">
    <source>
        <dbReference type="Pfam" id="PF02771"/>
    </source>
</evidence>
<keyword evidence="4" id="KW-0101">Branched-chain amino acid catabolism</keyword>
<dbReference type="RefSeq" id="WP_113270866.1">
    <property type="nucleotide sequence ID" value="NZ_QNTU01000014.1"/>
</dbReference>
<protein>
    <submittedName>
        <fullName evidence="12">Acyl-CoA dehydrogenase</fullName>
    </submittedName>
</protein>
<reference evidence="13" key="1">
    <citation type="submission" date="2018-06" db="EMBL/GenBank/DDBJ databases">
        <title>Whole genome sequencing of four bacterial strains from South Shetland trench revealing bio-synthetic gene clusters.</title>
        <authorList>
            <person name="Abdel-Mageed W.M."/>
            <person name="Lehri B."/>
            <person name="Jarmusch S."/>
            <person name="Miranda K."/>
            <person name="Goodfellow M."/>
            <person name="Jaspars M."/>
            <person name="Karlyshev A.V."/>
        </authorList>
    </citation>
    <scope>NUCLEOTIDE SEQUENCE [LARGE SCALE GENOMIC DNA]</scope>
    <source>
        <strain evidence="13">SST4</strain>
    </source>
</reference>
<organism evidence="12 13">
    <name type="scientific">Vreelandella sulfidaeris</name>
    <dbReference type="NCBI Taxonomy" id="115553"/>
    <lineage>
        <taxon>Bacteria</taxon>
        <taxon>Pseudomonadati</taxon>
        <taxon>Pseudomonadota</taxon>
        <taxon>Gammaproteobacteria</taxon>
        <taxon>Oceanospirillales</taxon>
        <taxon>Halomonadaceae</taxon>
        <taxon>Vreelandella</taxon>
    </lineage>
</organism>
<dbReference type="PROSITE" id="PS00073">
    <property type="entry name" value="ACYL_COA_DH_2"/>
    <property type="match status" value="1"/>
</dbReference>
<dbReference type="PANTHER" id="PTHR43884">
    <property type="entry name" value="ACYL-COA DEHYDROGENASE"/>
    <property type="match status" value="1"/>
</dbReference>
<dbReference type="Gene3D" id="1.20.140.10">
    <property type="entry name" value="Butyryl-CoA Dehydrogenase, subunit A, domain 3"/>
    <property type="match status" value="1"/>
</dbReference>
<comment type="similarity">
    <text evidence="3 8">Belongs to the acyl-CoA dehydrogenase family.</text>
</comment>
<evidence type="ECO:0000259" key="10">
    <source>
        <dbReference type="Pfam" id="PF02770"/>
    </source>
</evidence>
<evidence type="ECO:0000313" key="13">
    <source>
        <dbReference type="Proteomes" id="UP000252204"/>
    </source>
</evidence>
<feature type="domain" description="Acyl-CoA dehydrogenase/oxidase C-terminal" evidence="9">
    <location>
        <begin position="227"/>
        <end position="376"/>
    </location>
</feature>
<dbReference type="Gene3D" id="2.40.110.10">
    <property type="entry name" value="Butyryl-CoA Dehydrogenase, subunit A, domain 2"/>
    <property type="match status" value="1"/>
</dbReference>
<dbReference type="InterPro" id="IPR036250">
    <property type="entry name" value="AcylCo_DH-like_C"/>
</dbReference>
<name>A0A365TK61_9GAMM</name>
<dbReference type="GO" id="GO:0009083">
    <property type="term" value="P:branched-chain amino acid catabolic process"/>
    <property type="evidence" value="ECO:0007669"/>
    <property type="project" value="UniProtKB-KW"/>
</dbReference>
<dbReference type="SUPFAM" id="SSF56645">
    <property type="entry name" value="Acyl-CoA dehydrogenase NM domain-like"/>
    <property type="match status" value="1"/>
</dbReference>
<dbReference type="InterPro" id="IPR009075">
    <property type="entry name" value="AcylCo_DH/oxidase_C"/>
</dbReference>
<keyword evidence="7 8" id="KW-0560">Oxidoreductase</keyword>
<comment type="cofactor">
    <cofactor evidence="1 8">
        <name>FAD</name>
        <dbReference type="ChEBI" id="CHEBI:57692"/>
    </cofactor>
</comment>
<evidence type="ECO:0000256" key="4">
    <source>
        <dbReference type="ARBA" id="ARBA00022456"/>
    </source>
</evidence>
<proteinExistence type="inferred from homology"/>
<dbReference type="EMBL" id="QNTU01000014">
    <property type="protein sequence ID" value="RBI65784.1"/>
    <property type="molecule type" value="Genomic_DNA"/>
</dbReference>
<evidence type="ECO:0000256" key="6">
    <source>
        <dbReference type="ARBA" id="ARBA00022827"/>
    </source>
</evidence>
<evidence type="ECO:0000256" key="1">
    <source>
        <dbReference type="ARBA" id="ARBA00001974"/>
    </source>
</evidence>
<dbReference type="Gene3D" id="1.10.540.10">
    <property type="entry name" value="Acyl-CoA dehydrogenase/oxidase, N-terminal domain"/>
    <property type="match status" value="1"/>
</dbReference>
<dbReference type="Proteomes" id="UP000252204">
    <property type="component" value="Unassembled WGS sequence"/>
</dbReference>
<dbReference type="FunFam" id="1.20.140.10:FF:000001">
    <property type="entry name" value="Acyl-CoA dehydrogenase"/>
    <property type="match status" value="1"/>
</dbReference>
<keyword evidence="5 8" id="KW-0285">Flavoprotein</keyword>
<feature type="domain" description="Acyl-CoA oxidase/dehydrogenase middle" evidence="10">
    <location>
        <begin position="120"/>
        <end position="214"/>
    </location>
</feature>
<evidence type="ECO:0000256" key="2">
    <source>
        <dbReference type="ARBA" id="ARBA00005109"/>
    </source>
</evidence>
<dbReference type="Pfam" id="PF02770">
    <property type="entry name" value="Acyl-CoA_dh_M"/>
    <property type="match status" value="1"/>
</dbReference>
<evidence type="ECO:0000256" key="8">
    <source>
        <dbReference type="RuleBase" id="RU362125"/>
    </source>
</evidence>
<dbReference type="InterPro" id="IPR006089">
    <property type="entry name" value="Acyl-CoA_DH_CS"/>
</dbReference>
<dbReference type="GO" id="GO:0050660">
    <property type="term" value="F:flavin adenine dinucleotide binding"/>
    <property type="evidence" value="ECO:0007669"/>
    <property type="project" value="InterPro"/>
</dbReference>
<dbReference type="InterPro" id="IPR013786">
    <property type="entry name" value="AcylCoA_DH/ox_N"/>
</dbReference>
<evidence type="ECO:0000256" key="5">
    <source>
        <dbReference type="ARBA" id="ARBA00022630"/>
    </source>
</evidence>
<evidence type="ECO:0000313" key="12">
    <source>
        <dbReference type="EMBL" id="RBI65784.1"/>
    </source>
</evidence>
<accession>A0A365TK61</accession>
<dbReference type="OrthoDB" id="9769473at2"/>
<evidence type="ECO:0000256" key="3">
    <source>
        <dbReference type="ARBA" id="ARBA00009347"/>
    </source>
</evidence>
<dbReference type="FunFam" id="2.40.110.10:FF:000001">
    <property type="entry name" value="Acyl-CoA dehydrogenase, mitochondrial"/>
    <property type="match status" value="1"/>
</dbReference>
<comment type="caution">
    <text evidence="12">The sequence shown here is derived from an EMBL/GenBank/DDBJ whole genome shotgun (WGS) entry which is preliminary data.</text>
</comment>
<gene>
    <name evidence="12" type="ORF">DQ400_17005</name>
</gene>
<dbReference type="InterPro" id="IPR006091">
    <property type="entry name" value="Acyl-CoA_Oxase/DH_mid-dom"/>
</dbReference>
<dbReference type="SUPFAM" id="SSF47203">
    <property type="entry name" value="Acyl-CoA dehydrogenase C-terminal domain-like"/>
    <property type="match status" value="1"/>
</dbReference>
<evidence type="ECO:0000256" key="7">
    <source>
        <dbReference type="ARBA" id="ARBA00023002"/>
    </source>
</evidence>
<keyword evidence="13" id="KW-1185">Reference proteome</keyword>
<dbReference type="PANTHER" id="PTHR43884:SF12">
    <property type="entry name" value="ISOVALERYL-COA DEHYDROGENASE, MITOCHONDRIAL-RELATED"/>
    <property type="match status" value="1"/>
</dbReference>
<dbReference type="PROSITE" id="PS00072">
    <property type="entry name" value="ACYL_COA_DH_1"/>
    <property type="match status" value="1"/>
</dbReference>
<feature type="domain" description="Acyl-CoA dehydrogenase/oxidase N-terminal" evidence="11">
    <location>
        <begin position="4"/>
        <end position="116"/>
    </location>
</feature>
<keyword evidence="6 8" id="KW-0274">FAD</keyword>
<dbReference type="Pfam" id="PF02771">
    <property type="entry name" value="Acyl-CoA_dh_N"/>
    <property type="match status" value="1"/>
</dbReference>
<dbReference type="GO" id="GO:0003995">
    <property type="term" value="F:acyl-CoA dehydrogenase activity"/>
    <property type="evidence" value="ECO:0007669"/>
    <property type="project" value="InterPro"/>
</dbReference>